<feature type="region of interest" description="Disordered" evidence="6">
    <location>
        <begin position="298"/>
        <end position="330"/>
    </location>
</feature>
<dbReference type="NCBIfam" id="NF001463">
    <property type="entry name" value="PRK00321.1-4"/>
    <property type="match status" value="1"/>
</dbReference>
<keyword evidence="5" id="KW-0233">DNA recombination</keyword>
<proteinExistence type="inferred from homology"/>
<dbReference type="PANTHER" id="PTHR38103:SF1">
    <property type="entry name" value="RECOMBINATION-ASSOCIATED PROTEIN RDGC"/>
    <property type="match status" value="1"/>
</dbReference>
<dbReference type="InterPro" id="IPR007476">
    <property type="entry name" value="RdgC"/>
</dbReference>
<comment type="similarity">
    <text evidence="2">Belongs to the RdgC family.</text>
</comment>
<evidence type="ECO:0000313" key="8">
    <source>
        <dbReference type="Proteomes" id="UP000261931"/>
    </source>
</evidence>
<dbReference type="AlphaFoldDB" id="A0A372EMD6"/>
<sequence>MFKNLTLYRIGPGWAPTPDAMEKALDGQRFVPCPATQDKSVGWVEPRGEAHGPLVEAIAGQRILKLQIETKSVPGAVVRRKAQEAADHIEATTGRKPGKKETKALREDALLSLLPQAFSRQQTSWVWIDPERGWLATDASSQGKLDDLVTALVRAFDGLVLTLFNTQQTPQSAMTQWLSASDAEEWPEGLAVERDCELRSSDEEKSVVKFTRHHLFNDEVRRHISEGKLPTRLALNWEGRVGFTLTESMALKKIQFLEGVFEENQGKEEQSFDSNVAIGTGELRGVLDALIAALGGELQPGQVPGHEPAPAGAAPASDATPAKASDDAPF</sequence>
<evidence type="ECO:0000256" key="5">
    <source>
        <dbReference type="ARBA" id="ARBA00023172"/>
    </source>
</evidence>
<keyword evidence="8" id="KW-1185">Reference proteome</keyword>
<dbReference type="EMBL" id="QVLS01000002">
    <property type="protein sequence ID" value="RFP80833.1"/>
    <property type="molecule type" value="Genomic_DNA"/>
</dbReference>
<evidence type="ECO:0000256" key="3">
    <source>
        <dbReference type="ARBA" id="ARBA00022296"/>
    </source>
</evidence>
<organism evidence="7 8">
    <name type="scientific">Hydrogenophaga borbori</name>
    <dbReference type="NCBI Taxonomy" id="2294117"/>
    <lineage>
        <taxon>Bacteria</taxon>
        <taxon>Pseudomonadati</taxon>
        <taxon>Pseudomonadota</taxon>
        <taxon>Betaproteobacteria</taxon>
        <taxon>Burkholderiales</taxon>
        <taxon>Comamonadaceae</taxon>
        <taxon>Hydrogenophaga</taxon>
    </lineage>
</organism>
<reference evidence="7 8" key="1">
    <citation type="submission" date="2018-08" db="EMBL/GenBank/DDBJ databases">
        <title>Hydrogenophaga sp. LA-38 isolated from sludge.</title>
        <authorList>
            <person name="Im W.-T."/>
        </authorList>
    </citation>
    <scope>NUCLEOTIDE SEQUENCE [LARGE SCALE GENOMIC DNA]</scope>
    <source>
        <strain evidence="7 8">LA-38</strain>
    </source>
</reference>
<gene>
    <name evidence="7" type="ORF">DY262_03355</name>
</gene>
<evidence type="ECO:0000256" key="2">
    <source>
        <dbReference type="ARBA" id="ARBA00008657"/>
    </source>
</evidence>
<dbReference type="GO" id="GO:0043590">
    <property type="term" value="C:bacterial nucleoid"/>
    <property type="evidence" value="ECO:0007669"/>
    <property type="project" value="TreeGrafter"/>
</dbReference>
<dbReference type="Pfam" id="PF04381">
    <property type="entry name" value="RdgC"/>
    <property type="match status" value="1"/>
</dbReference>
<evidence type="ECO:0000256" key="4">
    <source>
        <dbReference type="ARBA" id="ARBA00022490"/>
    </source>
</evidence>
<accession>A0A372EMD6</accession>
<dbReference type="PANTHER" id="PTHR38103">
    <property type="entry name" value="RECOMBINATION-ASSOCIATED PROTEIN RDGC"/>
    <property type="match status" value="1"/>
</dbReference>
<name>A0A372EMD6_9BURK</name>
<dbReference type="GO" id="GO:0000018">
    <property type="term" value="P:regulation of DNA recombination"/>
    <property type="evidence" value="ECO:0007669"/>
    <property type="project" value="TreeGrafter"/>
</dbReference>
<evidence type="ECO:0000256" key="1">
    <source>
        <dbReference type="ARBA" id="ARBA00004453"/>
    </source>
</evidence>
<evidence type="ECO:0000256" key="6">
    <source>
        <dbReference type="SAM" id="MobiDB-lite"/>
    </source>
</evidence>
<evidence type="ECO:0000313" key="7">
    <source>
        <dbReference type="EMBL" id="RFP80833.1"/>
    </source>
</evidence>
<keyword evidence="4" id="KW-0963">Cytoplasm</keyword>
<dbReference type="Proteomes" id="UP000261931">
    <property type="component" value="Unassembled WGS sequence"/>
</dbReference>
<dbReference type="GO" id="GO:0006310">
    <property type="term" value="P:DNA recombination"/>
    <property type="evidence" value="ECO:0007669"/>
    <property type="project" value="UniProtKB-KW"/>
</dbReference>
<dbReference type="NCBIfam" id="NF001464">
    <property type="entry name" value="PRK00321.1-5"/>
    <property type="match status" value="1"/>
</dbReference>
<protein>
    <recommendedName>
        <fullName evidence="3">Recombination-associated protein RdgC</fullName>
    </recommendedName>
</protein>
<feature type="compositionally biased region" description="Low complexity" evidence="6">
    <location>
        <begin position="308"/>
        <end position="330"/>
    </location>
</feature>
<comment type="subcellular location">
    <subcellularLocation>
        <location evidence="1">Cytoplasm</location>
        <location evidence="1">Nucleoid</location>
    </subcellularLocation>
</comment>
<comment type="caution">
    <text evidence="7">The sequence shown here is derived from an EMBL/GenBank/DDBJ whole genome shotgun (WGS) entry which is preliminary data.</text>
</comment>
<dbReference type="GO" id="GO:0003690">
    <property type="term" value="F:double-stranded DNA binding"/>
    <property type="evidence" value="ECO:0007669"/>
    <property type="project" value="TreeGrafter"/>
</dbReference>
<dbReference type="RefSeq" id="WP_116957581.1">
    <property type="nucleotide sequence ID" value="NZ_QVLS01000002.1"/>
</dbReference>